<sequence>MDVNQKAFAELSSVFIQLMEVFESELRNVTPTTNISTLSTEFLSFKNLIFKSLKSFQNQMILMSHSIDNLEMRTRRKILLLHGVPEGKQEDTAALDTQVHFIQAAPYPAQVD</sequence>
<reference evidence="1 2" key="1">
    <citation type="journal article" date="2021" name="Front. Genet.">
        <title>Chromosome-Level Genome Assembly Reveals Significant Gene Expansion in the Toll and IMD Signaling Pathways of Dendrolimus kikuchii.</title>
        <authorList>
            <person name="Zhou J."/>
            <person name="Wu P."/>
            <person name="Xiong Z."/>
            <person name="Liu N."/>
            <person name="Zhao N."/>
            <person name="Ji M."/>
            <person name="Qiu Y."/>
            <person name="Yang B."/>
        </authorList>
    </citation>
    <scope>NUCLEOTIDE SEQUENCE [LARGE SCALE GENOMIC DNA]</scope>
    <source>
        <strain evidence="1">Ann1</strain>
    </source>
</reference>
<protein>
    <submittedName>
        <fullName evidence="1">Uncharacterized protein</fullName>
    </submittedName>
</protein>
<dbReference type="EMBL" id="CM034415">
    <property type="protein sequence ID" value="KAJ0169877.1"/>
    <property type="molecule type" value="Genomic_DNA"/>
</dbReference>
<dbReference type="Proteomes" id="UP000824533">
    <property type="component" value="Linkage Group LG29"/>
</dbReference>
<organism evidence="1 2">
    <name type="scientific">Dendrolimus kikuchii</name>
    <dbReference type="NCBI Taxonomy" id="765133"/>
    <lineage>
        <taxon>Eukaryota</taxon>
        <taxon>Metazoa</taxon>
        <taxon>Ecdysozoa</taxon>
        <taxon>Arthropoda</taxon>
        <taxon>Hexapoda</taxon>
        <taxon>Insecta</taxon>
        <taxon>Pterygota</taxon>
        <taxon>Neoptera</taxon>
        <taxon>Endopterygota</taxon>
        <taxon>Lepidoptera</taxon>
        <taxon>Glossata</taxon>
        <taxon>Ditrysia</taxon>
        <taxon>Bombycoidea</taxon>
        <taxon>Lasiocampidae</taxon>
        <taxon>Dendrolimus</taxon>
    </lineage>
</organism>
<evidence type="ECO:0000313" key="2">
    <source>
        <dbReference type="Proteomes" id="UP000824533"/>
    </source>
</evidence>
<evidence type="ECO:0000313" key="1">
    <source>
        <dbReference type="EMBL" id="KAJ0169877.1"/>
    </source>
</evidence>
<comment type="caution">
    <text evidence="1">The sequence shown here is derived from an EMBL/GenBank/DDBJ whole genome shotgun (WGS) entry which is preliminary data.</text>
</comment>
<accession>A0ACC1CE80</accession>
<name>A0ACC1CE80_9NEOP</name>
<gene>
    <name evidence="1" type="ORF">K1T71_014483</name>
</gene>
<proteinExistence type="predicted"/>
<keyword evidence="2" id="KW-1185">Reference proteome</keyword>